<gene>
    <name evidence="3" type="primary">105312214</name>
</gene>
<reference evidence="4" key="1">
    <citation type="journal article" date="2010" name="Nature">
        <title>The Amphimedon queenslandica genome and the evolution of animal complexity.</title>
        <authorList>
            <person name="Srivastava M."/>
            <person name="Simakov O."/>
            <person name="Chapman J."/>
            <person name="Fahey B."/>
            <person name="Gauthier M.E."/>
            <person name="Mitros T."/>
            <person name="Richards G.S."/>
            <person name="Conaco C."/>
            <person name="Dacre M."/>
            <person name="Hellsten U."/>
            <person name="Larroux C."/>
            <person name="Putnam N.H."/>
            <person name="Stanke M."/>
            <person name="Adamska M."/>
            <person name="Darling A."/>
            <person name="Degnan S.M."/>
            <person name="Oakley T.H."/>
            <person name="Plachetzki D.C."/>
            <person name="Zhai Y."/>
            <person name="Adamski M."/>
            <person name="Calcino A."/>
            <person name="Cummins S.F."/>
            <person name="Goodstein D.M."/>
            <person name="Harris C."/>
            <person name="Jackson D.J."/>
            <person name="Leys S.P."/>
            <person name="Shu S."/>
            <person name="Woodcroft B.J."/>
            <person name="Vervoort M."/>
            <person name="Kosik K.S."/>
            <person name="Manning G."/>
            <person name="Degnan B.M."/>
            <person name="Rokhsar D.S."/>
        </authorList>
    </citation>
    <scope>NUCLEOTIDE SEQUENCE [LARGE SCALE GENOMIC DNA]</scope>
</reference>
<dbReference type="PROSITE" id="PS50003">
    <property type="entry name" value="PH_DOMAIN"/>
    <property type="match status" value="1"/>
</dbReference>
<dbReference type="SMART" id="SM00233">
    <property type="entry name" value="PH"/>
    <property type="match status" value="1"/>
</dbReference>
<accession>A0A1X7V6L4</accession>
<organism evidence="3">
    <name type="scientific">Amphimedon queenslandica</name>
    <name type="common">Sponge</name>
    <dbReference type="NCBI Taxonomy" id="400682"/>
    <lineage>
        <taxon>Eukaryota</taxon>
        <taxon>Metazoa</taxon>
        <taxon>Porifera</taxon>
        <taxon>Demospongiae</taxon>
        <taxon>Heteroscleromorpha</taxon>
        <taxon>Haplosclerida</taxon>
        <taxon>Niphatidae</taxon>
        <taxon>Amphimedon</taxon>
    </lineage>
</organism>
<dbReference type="SUPFAM" id="SSF50729">
    <property type="entry name" value="PH domain-like"/>
    <property type="match status" value="1"/>
</dbReference>
<feature type="compositionally biased region" description="Pro residues" evidence="1">
    <location>
        <begin position="251"/>
        <end position="290"/>
    </location>
</feature>
<evidence type="ECO:0000259" key="2">
    <source>
        <dbReference type="PROSITE" id="PS50003"/>
    </source>
</evidence>
<feature type="region of interest" description="Disordered" evidence="1">
    <location>
        <begin position="1"/>
        <end position="35"/>
    </location>
</feature>
<feature type="domain" description="PH" evidence="2">
    <location>
        <begin position="52"/>
        <end position="148"/>
    </location>
</feature>
<dbReference type="InterPro" id="IPR051412">
    <property type="entry name" value="Formin_Homology_Diaphanous_sf"/>
</dbReference>
<proteinExistence type="predicted"/>
<evidence type="ECO:0000313" key="4">
    <source>
        <dbReference type="Proteomes" id="UP000007879"/>
    </source>
</evidence>
<dbReference type="PANTHER" id="PTHR45691">
    <property type="entry name" value="PROTEIN DIAPHANOUS"/>
    <property type="match status" value="1"/>
</dbReference>
<protein>
    <recommendedName>
        <fullName evidence="2">PH domain-containing protein</fullName>
    </recommendedName>
</protein>
<feature type="region of interest" description="Disordered" evidence="1">
    <location>
        <begin position="227"/>
        <end position="395"/>
    </location>
</feature>
<dbReference type="AlphaFoldDB" id="A0A1X7V6L4"/>
<feature type="compositionally biased region" description="Polar residues" evidence="1">
    <location>
        <begin position="238"/>
        <end position="247"/>
    </location>
</feature>
<dbReference type="GO" id="GO:0005884">
    <property type="term" value="C:actin filament"/>
    <property type="evidence" value="ECO:0007669"/>
    <property type="project" value="TreeGrafter"/>
</dbReference>
<dbReference type="GO" id="GO:0030041">
    <property type="term" value="P:actin filament polymerization"/>
    <property type="evidence" value="ECO:0007669"/>
    <property type="project" value="TreeGrafter"/>
</dbReference>
<dbReference type="InterPro" id="IPR001849">
    <property type="entry name" value="PH_domain"/>
</dbReference>
<dbReference type="OrthoDB" id="10261837at2759"/>
<feature type="compositionally biased region" description="Pro residues" evidence="1">
    <location>
        <begin position="182"/>
        <end position="191"/>
    </location>
</feature>
<dbReference type="KEGG" id="aqu:105312214"/>
<feature type="region of interest" description="Disordered" evidence="1">
    <location>
        <begin position="422"/>
        <end position="451"/>
    </location>
</feature>
<evidence type="ECO:0000313" key="3">
    <source>
        <dbReference type="EnsemblMetazoa" id="Aqu2.1.35925_001"/>
    </source>
</evidence>
<reference evidence="3" key="2">
    <citation type="submission" date="2017-05" db="UniProtKB">
        <authorList>
            <consortium name="EnsemblMetazoa"/>
        </authorList>
    </citation>
    <scope>IDENTIFICATION</scope>
</reference>
<dbReference type="Proteomes" id="UP000007879">
    <property type="component" value="Unassembled WGS sequence"/>
</dbReference>
<evidence type="ECO:0000256" key="1">
    <source>
        <dbReference type="SAM" id="MobiDB-lite"/>
    </source>
</evidence>
<dbReference type="Gene3D" id="2.30.29.30">
    <property type="entry name" value="Pleckstrin-homology domain (PH domain)/Phosphotyrosine-binding domain (PTB)"/>
    <property type="match status" value="1"/>
</dbReference>
<dbReference type="EnsemblMetazoa" id="Aqu2.1.35925_001">
    <property type="protein sequence ID" value="Aqu2.1.35925_001"/>
    <property type="gene ID" value="Aqu2.1.35925"/>
</dbReference>
<feature type="region of interest" description="Disordered" evidence="1">
    <location>
        <begin position="486"/>
        <end position="521"/>
    </location>
</feature>
<feature type="compositionally biased region" description="Pro residues" evidence="1">
    <location>
        <begin position="310"/>
        <end position="322"/>
    </location>
</feature>
<dbReference type="InParanoid" id="A0A1X7V6L4"/>
<name>A0A1X7V6L4_AMPQE</name>
<feature type="compositionally biased region" description="Basic residues" evidence="1">
    <location>
        <begin position="23"/>
        <end position="32"/>
    </location>
</feature>
<feature type="compositionally biased region" description="Pro residues" evidence="1">
    <location>
        <begin position="487"/>
        <end position="497"/>
    </location>
</feature>
<feature type="compositionally biased region" description="Polar residues" evidence="1">
    <location>
        <begin position="501"/>
        <end position="513"/>
    </location>
</feature>
<dbReference type="EnsemblMetazoa" id="XM_011404681.2">
    <property type="protein sequence ID" value="XP_011402983.1"/>
    <property type="gene ID" value="LOC105312214"/>
</dbReference>
<sequence>MDKRRSPSSSQDETGPEVVLRPSRPKPPHLSHRASSSFIPEEIEFMFQPDVSPDLAGMLQKKGRRLKAWKQRYFEIQGANMYYFKNERSRGECLGYIDLTQIYYVGKSTAASFGAPFELQTTGRIHLLAARNDSDRDKWISVIKSKMIDRAKGKSKRGSKADVNAVFQNRDRRATIKYRAGKPPPVPPPPSIGKKLSIPEEPTPIKSSQSFPEFAAKKIEVVQSPSHYDMSLAGQENPPVTSTQKETSLLCPPPPNAVPSVPPQTLPPQPTNEPPPPPPQPTNEPPPPPILQDIPSPALIDEQVAFECVPPLPVEVAPPMPAAPTNNQPEPTAHPPPNKRASILDDLPSPEDIAMDLSMSLGGVPDNTKRSSILDELPSPEVVVPPPLEDASNDRRRSIIDDLPLPDEIFIPSTVEDLATGKRASILDDLPSPDEIMTPPPTGDVPRSNRSSILDDLPSPHELLINPPLDDFVLVDASPFDFGPLPGSVPSPQPVPPLVDITSTNGAPSQLGGSPSPHAFGVADSDVVSKLRELLNQDDSSWKLPYDGSLLPPMNTEWMQKGSAAEQLRHFLQVCP</sequence>
<dbReference type="InterPro" id="IPR011993">
    <property type="entry name" value="PH-like_dom_sf"/>
</dbReference>
<dbReference type="PANTHER" id="PTHR45691:SF6">
    <property type="entry name" value="PROTEIN DIAPHANOUS"/>
    <property type="match status" value="1"/>
</dbReference>
<dbReference type="Pfam" id="PF00169">
    <property type="entry name" value="PH"/>
    <property type="match status" value="1"/>
</dbReference>
<keyword evidence="4" id="KW-1185">Reference proteome</keyword>
<feature type="region of interest" description="Disordered" evidence="1">
    <location>
        <begin position="172"/>
        <end position="212"/>
    </location>
</feature>